<evidence type="ECO:0000256" key="12">
    <source>
        <dbReference type="RuleBase" id="RU003719"/>
    </source>
</evidence>
<evidence type="ECO:0000256" key="4">
    <source>
        <dbReference type="ARBA" id="ARBA00013001"/>
    </source>
</evidence>
<feature type="domain" description="ACT" evidence="13">
    <location>
        <begin position="364"/>
        <end position="434"/>
    </location>
</feature>
<protein>
    <recommendedName>
        <fullName evidence="6">D-3-phosphoglycerate dehydrogenase</fullName>
        <ecNumber evidence="4">1.1.1.399</ecNumber>
        <ecNumber evidence="5">1.1.1.95</ecNumber>
    </recommendedName>
    <alternativeName>
        <fullName evidence="9">2-oxoglutarate reductase</fullName>
    </alternativeName>
</protein>
<evidence type="ECO:0000259" key="13">
    <source>
        <dbReference type="PROSITE" id="PS51671"/>
    </source>
</evidence>
<dbReference type="EC" id="1.1.1.399" evidence="4"/>
<dbReference type="Pfam" id="PF00389">
    <property type="entry name" value="2-Hacid_dh"/>
    <property type="match status" value="1"/>
</dbReference>
<dbReference type="EMBL" id="CAADFA010000035">
    <property type="protein sequence ID" value="VFJ46199.1"/>
    <property type="molecule type" value="Genomic_DNA"/>
</dbReference>
<evidence type="ECO:0000256" key="11">
    <source>
        <dbReference type="ARBA" id="ARBA00048731"/>
    </source>
</evidence>
<dbReference type="CDD" id="cd12174">
    <property type="entry name" value="PGDH_like_3"/>
    <property type="match status" value="1"/>
</dbReference>
<dbReference type="InterPro" id="IPR029752">
    <property type="entry name" value="D-isomer_DH_CS1"/>
</dbReference>
<keyword evidence="8" id="KW-0520">NAD</keyword>
<dbReference type="PANTHER" id="PTHR42938:SF47">
    <property type="entry name" value="HYDROXYPYRUVATE REDUCTASE"/>
    <property type="match status" value="1"/>
</dbReference>
<comment type="function">
    <text evidence="1">Catalyzes the reversible oxidation of 3-phospho-D-glycerate to 3-phosphonooxypyruvate, the first step of the phosphorylated L-serine biosynthesis pathway. Also catalyzes the reversible oxidation of 2-hydroxyglutarate to 2-oxoglutarate.</text>
</comment>
<gene>
    <name evidence="15" type="ORF">BECKFM1743B_GA0114221_101604</name>
    <name evidence="14" type="ORF">BECKFM1743C_GA0114222_100355</name>
</gene>
<evidence type="ECO:0000256" key="6">
    <source>
        <dbReference type="ARBA" id="ARBA00021582"/>
    </source>
</evidence>
<dbReference type="Pfam" id="PF02826">
    <property type="entry name" value="2-Hacid_dh_C"/>
    <property type="match status" value="1"/>
</dbReference>
<dbReference type="AlphaFoldDB" id="A0A450W206"/>
<dbReference type="InterPro" id="IPR002912">
    <property type="entry name" value="ACT_dom"/>
</dbReference>
<evidence type="ECO:0000313" key="15">
    <source>
        <dbReference type="EMBL" id="VFK10926.1"/>
    </source>
</evidence>
<dbReference type="GO" id="GO:0051287">
    <property type="term" value="F:NAD binding"/>
    <property type="evidence" value="ECO:0007669"/>
    <property type="project" value="InterPro"/>
</dbReference>
<evidence type="ECO:0000256" key="3">
    <source>
        <dbReference type="ARBA" id="ARBA00005854"/>
    </source>
</evidence>
<name>A0A450W206_9GAMM</name>
<dbReference type="Gene3D" id="3.30.70.260">
    <property type="match status" value="1"/>
</dbReference>
<dbReference type="InterPro" id="IPR006139">
    <property type="entry name" value="D-isomer_2_OHA_DH_cat_dom"/>
</dbReference>
<dbReference type="InterPro" id="IPR045865">
    <property type="entry name" value="ACT-like_dom_sf"/>
</dbReference>
<evidence type="ECO:0000256" key="1">
    <source>
        <dbReference type="ARBA" id="ARBA00003800"/>
    </source>
</evidence>
<evidence type="ECO:0000256" key="10">
    <source>
        <dbReference type="ARBA" id="ARBA00048126"/>
    </source>
</evidence>
<dbReference type="PROSITE" id="PS00065">
    <property type="entry name" value="D_2_HYDROXYACID_DH_1"/>
    <property type="match status" value="1"/>
</dbReference>
<comment type="catalytic activity">
    <reaction evidence="10">
        <text>(R)-2-hydroxyglutarate + NAD(+) = 2-oxoglutarate + NADH + H(+)</text>
        <dbReference type="Rhea" id="RHEA:49612"/>
        <dbReference type="ChEBI" id="CHEBI:15378"/>
        <dbReference type="ChEBI" id="CHEBI:15801"/>
        <dbReference type="ChEBI" id="CHEBI:16810"/>
        <dbReference type="ChEBI" id="CHEBI:57540"/>
        <dbReference type="ChEBI" id="CHEBI:57945"/>
        <dbReference type="EC" id="1.1.1.399"/>
    </reaction>
</comment>
<proteinExistence type="inferred from homology"/>
<evidence type="ECO:0000256" key="8">
    <source>
        <dbReference type="ARBA" id="ARBA00023027"/>
    </source>
</evidence>
<dbReference type="UniPathway" id="UPA00135">
    <property type="reaction ID" value="UER00196"/>
</dbReference>
<keyword evidence="7 12" id="KW-0560">Oxidoreductase</keyword>
<dbReference type="InterPro" id="IPR006140">
    <property type="entry name" value="D-isomer_DH_NAD-bd"/>
</dbReference>
<dbReference type="CDD" id="cd04901">
    <property type="entry name" value="ACT_3PGDH"/>
    <property type="match status" value="1"/>
</dbReference>
<comment type="catalytic activity">
    <reaction evidence="11">
        <text>(2R)-3-phosphoglycerate + NAD(+) = 3-phosphooxypyruvate + NADH + H(+)</text>
        <dbReference type="Rhea" id="RHEA:12641"/>
        <dbReference type="ChEBI" id="CHEBI:15378"/>
        <dbReference type="ChEBI" id="CHEBI:18110"/>
        <dbReference type="ChEBI" id="CHEBI:57540"/>
        <dbReference type="ChEBI" id="CHEBI:57945"/>
        <dbReference type="ChEBI" id="CHEBI:58272"/>
        <dbReference type="EC" id="1.1.1.95"/>
    </reaction>
</comment>
<dbReference type="Gene3D" id="3.40.50.720">
    <property type="entry name" value="NAD(P)-binding Rossmann-like Domain"/>
    <property type="match status" value="2"/>
</dbReference>
<reference evidence="15" key="1">
    <citation type="submission" date="2019-02" db="EMBL/GenBank/DDBJ databases">
        <authorList>
            <person name="Gruber-Vodicka R. H."/>
            <person name="Seah K. B. B."/>
        </authorList>
    </citation>
    <scope>NUCLEOTIDE SEQUENCE</scope>
    <source>
        <strain evidence="15">BECK_BZ164</strain>
        <strain evidence="14">BECK_BZ165</strain>
    </source>
</reference>
<dbReference type="EC" id="1.1.1.95" evidence="5"/>
<comment type="pathway">
    <text evidence="2">Amino-acid biosynthesis; L-serine biosynthesis; L-serine from 3-phospho-D-glycerate: step 1/3.</text>
</comment>
<dbReference type="PANTHER" id="PTHR42938">
    <property type="entry name" value="FORMATE DEHYDROGENASE 1"/>
    <property type="match status" value="1"/>
</dbReference>
<evidence type="ECO:0000256" key="2">
    <source>
        <dbReference type="ARBA" id="ARBA00005216"/>
    </source>
</evidence>
<dbReference type="EMBL" id="CAADFL010000160">
    <property type="protein sequence ID" value="VFK10926.1"/>
    <property type="molecule type" value="Genomic_DNA"/>
</dbReference>
<evidence type="ECO:0000256" key="7">
    <source>
        <dbReference type="ARBA" id="ARBA00023002"/>
    </source>
</evidence>
<evidence type="ECO:0000256" key="5">
    <source>
        <dbReference type="ARBA" id="ARBA00013143"/>
    </source>
</evidence>
<dbReference type="SUPFAM" id="SSF52283">
    <property type="entry name" value="Formate/glycerate dehydrogenase catalytic domain-like"/>
    <property type="match status" value="1"/>
</dbReference>
<accession>A0A450W206</accession>
<dbReference type="SUPFAM" id="SSF51735">
    <property type="entry name" value="NAD(P)-binding Rossmann-fold domains"/>
    <property type="match status" value="1"/>
</dbReference>
<dbReference type="SUPFAM" id="SSF55021">
    <property type="entry name" value="ACT-like"/>
    <property type="match status" value="1"/>
</dbReference>
<dbReference type="GO" id="GO:0004617">
    <property type="term" value="F:phosphoglycerate dehydrogenase activity"/>
    <property type="evidence" value="ECO:0007669"/>
    <property type="project" value="UniProtKB-EC"/>
</dbReference>
<evidence type="ECO:0000313" key="14">
    <source>
        <dbReference type="EMBL" id="VFJ46199.1"/>
    </source>
</evidence>
<comment type="similarity">
    <text evidence="3 12">Belongs to the D-isomer specific 2-hydroxyacid dehydrogenase family.</text>
</comment>
<dbReference type="InterPro" id="IPR036291">
    <property type="entry name" value="NAD(P)-bd_dom_sf"/>
</dbReference>
<evidence type="ECO:0000256" key="9">
    <source>
        <dbReference type="ARBA" id="ARBA00030455"/>
    </source>
</evidence>
<dbReference type="PROSITE" id="PS00670">
    <property type="entry name" value="D_2_HYDROXYACID_DH_2"/>
    <property type="match status" value="1"/>
</dbReference>
<dbReference type="InterPro" id="IPR029753">
    <property type="entry name" value="D-isomer_DH_CS"/>
</dbReference>
<sequence>MPPQRVANFREGGLNNYPIFRYLTLFGSHPSRETGPYKFWGLKSLMCKILTLNNIAVEGLERLPRDRYEVASEIQKPDAILLRSYNMHDMALPESLKAVGRAGAGVNNIPVDKLSKLGIPVFNAPGANANAVKELVLAGMLLAARNLCPAWDYARNLTGSDQEVKKQVEAGKKQFKGFELPGRTLGVIGLGAIGVLVCNAALSLGMKVIGYDPSITVRRAWQLSSTVQQAMSIDDLLARSDFVTVHVPLTDATRQMLDDKHLPMMRDGAVLLNFSRDSIVNEETVAATLNAGKLHAYVSDFPSNVLKDNPRVIMLPHLGASTKEAEDNCAIMVADQVRGFLENGVIHNSVNFPTMDIAPTEGFRLSVANANVPNMLGQISTALADAGLNILDMFNRSRNELAYTLIDVQEAVPQEVIDRISMIEGVMKVRMLSSS</sequence>
<dbReference type="PROSITE" id="PS51671">
    <property type="entry name" value="ACT"/>
    <property type="match status" value="1"/>
</dbReference>
<organism evidence="15">
    <name type="scientific">Candidatus Kentrum sp. FM</name>
    <dbReference type="NCBI Taxonomy" id="2126340"/>
    <lineage>
        <taxon>Bacteria</taxon>
        <taxon>Pseudomonadati</taxon>
        <taxon>Pseudomonadota</taxon>
        <taxon>Gammaproteobacteria</taxon>
        <taxon>Candidatus Kentrum</taxon>
    </lineage>
</organism>